<feature type="compositionally biased region" description="Basic and acidic residues" evidence="1">
    <location>
        <begin position="237"/>
        <end position="246"/>
    </location>
</feature>
<gene>
    <name evidence="2" type="ORF">D9756_005743</name>
</gene>
<organism evidence="2 3">
    <name type="scientific">Leucocoprinus leucothites</name>
    <dbReference type="NCBI Taxonomy" id="201217"/>
    <lineage>
        <taxon>Eukaryota</taxon>
        <taxon>Fungi</taxon>
        <taxon>Dikarya</taxon>
        <taxon>Basidiomycota</taxon>
        <taxon>Agaricomycotina</taxon>
        <taxon>Agaricomycetes</taxon>
        <taxon>Agaricomycetidae</taxon>
        <taxon>Agaricales</taxon>
        <taxon>Agaricineae</taxon>
        <taxon>Agaricaceae</taxon>
        <taxon>Leucocoprinus</taxon>
    </lineage>
</organism>
<name>A0A8H5FZM8_9AGAR</name>
<feature type="region of interest" description="Disordered" evidence="1">
    <location>
        <begin position="217"/>
        <end position="246"/>
    </location>
</feature>
<sequence length="479" mass="52274">MLSKGHVQPHHNNVPRRRQRTRSPPNGSAHMKSKPSSVPPPEVRSWASPPKKSSVGDSTGSTRSTASGTTLGEDRGDRPSPRTPLTCPSDAECLPANILDLDKFPPSIPLVERLSPNLVLGVTCDNEPTSPLGILLPPGPLPFTLPNATSNAHALSNTVQISHVAVDSARGHLEPRAANVPRRLSRAQRERERARRRCLQEVIVGSKVWIAFDSTSGCAGPADDNDDDDDDDEDDRDLTSEERKERDWMWDSEGKFGFSGVIRVRVGRRHGDCLRRGNFIKRDKDGNTETKDAAEEGEEIELVIGKEQAKAYDDSGISALTNLQLEAAASFLVTHRRKKNGSGKVLITVPPSRSVEALSIALFALALPSTSSTSPYYPHSPSYLSRLRFLPGILELEQSQDVDVVDITGPESGSDGPTDQIRDSNPRYTLIQLALWHLHDLTIPVAGYDQDSGGGLKLEWRGALSLDGVERLENLVSSR</sequence>
<feature type="compositionally biased region" description="Acidic residues" evidence="1">
    <location>
        <begin position="223"/>
        <end position="236"/>
    </location>
</feature>
<proteinExistence type="predicted"/>
<dbReference type="AlphaFoldDB" id="A0A8H5FZM8"/>
<reference evidence="2 3" key="1">
    <citation type="journal article" date="2020" name="ISME J.">
        <title>Uncovering the hidden diversity of litter-decomposition mechanisms in mushroom-forming fungi.</title>
        <authorList>
            <person name="Floudas D."/>
            <person name="Bentzer J."/>
            <person name="Ahren D."/>
            <person name="Johansson T."/>
            <person name="Persson P."/>
            <person name="Tunlid A."/>
        </authorList>
    </citation>
    <scope>NUCLEOTIDE SEQUENCE [LARGE SCALE GENOMIC DNA]</scope>
    <source>
        <strain evidence="2 3">CBS 146.42</strain>
    </source>
</reference>
<evidence type="ECO:0000313" key="3">
    <source>
        <dbReference type="Proteomes" id="UP000559027"/>
    </source>
</evidence>
<feature type="compositionally biased region" description="Low complexity" evidence="1">
    <location>
        <begin position="56"/>
        <end position="71"/>
    </location>
</feature>
<evidence type="ECO:0000256" key="1">
    <source>
        <dbReference type="SAM" id="MobiDB-lite"/>
    </source>
</evidence>
<keyword evidence="3" id="KW-1185">Reference proteome</keyword>
<dbReference type="EMBL" id="JAACJO010000008">
    <property type="protein sequence ID" value="KAF5355121.1"/>
    <property type="molecule type" value="Genomic_DNA"/>
</dbReference>
<evidence type="ECO:0000313" key="2">
    <source>
        <dbReference type="EMBL" id="KAF5355121.1"/>
    </source>
</evidence>
<feature type="region of interest" description="Disordered" evidence="1">
    <location>
        <begin position="1"/>
        <end position="89"/>
    </location>
</feature>
<accession>A0A8H5FZM8</accession>
<feature type="compositionally biased region" description="Basic residues" evidence="1">
    <location>
        <begin position="7"/>
        <end position="21"/>
    </location>
</feature>
<comment type="caution">
    <text evidence="2">The sequence shown here is derived from an EMBL/GenBank/DDBJ whole genome shotgun (WGS) entry which is preliminary data.</text>
</comment>
<dbReference type="Proteomes" id="UP000559027">
    <property type="component" value="Unassembled WGS sequence"/>
</dbReference>
<dbReference type="OrthoDB" id="2981957at2759"/>
<protein>
    <submittedName>
        <fullName evidence="2">Uncharacterized protein</fullName>
    </submittedName>
</protein>